<evidence type="ECO:0000259" key="2">
    <source>
        <dbReference type="Pfam" id="PF13966"/>
    </source>
</evidence>
<protein>
    <recommendedName>
        <fullName evidence="2">Reverse transcriptase zinc-binding domain-containing protein</fullName>
    </recommendedName>
</protein>
<feature type="domain" description="Reverse transcriptase zinc-binding" evidence="2">
    <location>
        <begin position="12"/>
        <end position="77"/>
    </location>
</feature>
<comment type="caution">
    <text evidence="3">The sequence shown here is derived from an EMBL/GenBank/DDBJ whole genome shotgun (WGS) entry which is preliminary data.</text>
</comment>
<accession>A0ABD3I7B3</accession>
<organism evidence="3 4">
    <name type="scientific">Riccia sorocarpa</name>
    <dbReference type="NCBI Taxonomy" id="122646"/>
    <lineage>
        <taxon>Eukaryota</taxon>
        <taxon>Viridiplantae</taxon>
        <taxon>Streptophyta</taxon>
        <taxon>Embryophyta</taxon>
        <taxon>Marchantiophyta</taxon>
        <taxon>Marchantiopsida</taxon>
        <taxon>Marchantiidae</taxon>
        <taxon>Marchantiales</taxon>
        <taxon>Ricciaceae</taxon>
        <taxon>Riccia</taxon>
    </lineage>
</organism>
<reference evidence="3 4" key="1">
    <citation type="submission" date="2024-09" db="EMBL/GenBank/DDBJ databases">
        <title>Chromosome-scale assembly of Riccia sorocarpa.</title>
        <authorList>
            <person name="Paukszto L."/>
        </authorList>
    </citation>
    <scope>NUCLEOTIDE SEQUENCE [LARGE SCALE GENOMIC DNA]</scope>
    <source>
        <strain evidence="3">LP-2024</strain>
        <tissue evidence="3">Aerial parts of the thallus</tissue>
    </source>
</reference>
<name>A0ABD3I7B3_9MARC</name>
<gene>
    <name evidence="3" type="ORF">R1sor_017579</name>
</gene>
<keyword evidence="4" id="KW-1185">Reference proteome</keyword>
<dbReference type="AlphaFoldDB" id="A0ABD3I7B3"/>
<evidence type="ECO:0000313" key="4">
    <source>
        <dbReference type="Proteomes" id="UP001633002"/>
    </source>
</evidence>
<evidence type="ECO:0000256" key="1">
    <source>
        <dbReference type="SAM" id="MobiDB-lite"/>
    </source>
</evidence>
<dbReference type="EMBL" id="JBJQOH010000001">
    <property type="protein sequence ID" value="KAL3699557.1"/>
    <property type="molecule type" value="Genomic_DNA"/>
</dbReference>
<dbReference type="InterPro" id="IPR026960">
    <property type="entry name" value="RVT-Znf"/>
</dbReference>
<dbReference type="Pfam" id="PF13966">
    <property type="entry name" value="zf-RVT"/>
    <property type="match status" value="1"/>
</dbReference>
<proteinExistence type="predicted"/>
<sequence>MTNGDRIQDSEQQWTQRWSKLWKARVSYRRKVWLGRILQRGIFTGDRWAGGNTEERNCRACGTEIEDLEHVFWNCRRQTRRIIELEISGLLPQYTTSLMDWVDQALSSANTDASRLFGLGVYLATVWRERNKRKFQGTLDYFPTRGLLQQVLLEVEAFPRQDSSKREMTATTSAKLTVCGWIRTWQLHQQRRNGHTTPEDDRPDFDSLQVADEDGPTARGPQPDELQNET</sequence>
<dbReference type="Proteomes" id="UP001633002">
    <property type="component" value="Unassembled WGS sequence"/>
</dbReference>
<feature type="region of interest" description="Disordered" evidence="1">
    <location>
        <begin position="190"/>
        <end position="230"/>
    </location>
</feature>
<evidence type="ECO:0000313" key="3">
    <source>
        <dbReference type="EMBL" id="KAL3699557.1"/>
    </source>
</evidence>